<dbReference type="Pfam" id="PF18313">
    <property type="entry name" value="TLP1_add_C"/>
    <property type="match status" value="1"/>
</dbReference>
<dbReference type="InterPro" id="IPR016039">
    <property type="entry name" value="Thiolase-like"/>
</dbReference>
<dbReference type="PANTHER" id="PTHR18919:SF139">
    <property type="entry name" value="THIOLASE-LIKE PROTEIN TYPE 1 ADDITIONAL C-TERMINAL DOMAIN-CONTAINING PROTEIN"/>
    <property type="match status" value="1"/>
</dbReference>
<dbReference type="PANTHER" id="PTHR18919">
    <property type="entry name" value="ACETYL-COA C-ACYLTRANSFERASE"/>
    <property type="match status" value="1"/>
</dbReference>
<dbReference type="InterPro" id="IPR040771">
    <property type="entry name" value="TLP1_add_C"/>
</dbReference>
<protein>
    <submittedName>
        <fullName evidence="5">Acetyl-CoA acetyltransferase</fullName>
    </submittedName>
</protein>
<comment type="similarity">
    <text evidence="1">Belongs to the thiolase-like superfamily. Thiolase family.</text>
</comment>
<keyword evidence="6" id="KW-1185">Reference proteome</keyword>
<evidence type="ECO:0000256" key="2">
    <source>
        <dbReference type="ARBA" id="ARBA00022679"/>
    </source>
</evidence>
<gene>
    <name evidence="5" type="ORF">K3181_13435</name>
</gene>
<organism evidence="5 6">
    <name type="scientific">Qipengyuania mesophila</name>
    <dbReference type="NCBI Taxonomy" id="2867246"/>
    <lineage>
        <taxon>Bacteria</taxon>
        <taxon>Pseudomonadati</taxon>
        <taxon>Pseudomonadota</taxon>
        <taxon>Alphaproteobacteria</taxon>
        <taxon>Sphingomonadales</taxon>
        <taxon>Erythrobacteraceae</taxon>
        <taxon>Qipengyuania</taxon>
    </lineage>
</organism>
<dbReference type="NCBIfam" id="NF006106">
    <property type="entry name" value="PRK08257.1-5"/>
    <property type="match status" value="1"/>
</dbReference>
<dbReference type="Gene3D" id="3.40.47.10">
    <property type="match status" value="1"/>
</dbReference>
<evidence type="ECO:0000313" key="5">
    <source>
        <dbReference type="EMBL" id="MBX7502445.1"/>
    </source>
</evidence>
<evidence type="ECO:0000313" key="6">
    <source>
        <dbReference type="Proteomes" id="UP000782554"/>
    </source>
</evidence>
<proteinExistence type="inferred from homology"/>
<keyword evidence="2" id="KW-0808">Transferase</keyword>
<dbReference type="EMBL" id="JAIGNU010000003">
    <property type="protein sequence ID" value="MBX7502445.1"/>
    <property type="molecule type" value="Genomic_DNA"/>
</dbReference>
<sequence>MIKQDPEHVPVIVGIGQINDRPDEPGDGLDPVGLMVEALRRADADAGGGLLEDCDSLSVVAQLAWPQLNPVDGAVAERLGIAPAHRMQTAMPNGDSPILLLHEAANRIGRGEARICAITGGEALRTAGQLAALKTRDGGEKPNALRDATHRVRKGYAQSYGLVVPTDVYPLYENAGRAAYGQTLAEGQAESGAIWSLMSEVAAESDGAWIRKPVSAEDVITPSESNRPIAFPYTKLQVANSSVNQGAGFIVTSLTEARRRGIAEARMVWVGHGAAAHESGNFLARDRYDASPSLATSIERTLKLNGLAAEDLAHVELYSCFPCVPKMARRVLGWPLEKPSTVFGGLTFGGGPIGNYMSHAVVAMVEKLRGTREKGLLFANGGYATHNHTILLSGAPTGAVFPQDFDYQAEADARRGAVPRLDEDYTGPATIESYTVHYGRDGLPRSGVVVARTPTGARTLASVPAEDDETIGFLTDGRHEPVGTAGTVAREGEDLAIWRRG</sequence>
<dbReference type="SUPFAM" id="SSF53901">
    <property type="entry name" value="Thiolase-like"/>
    <property type="match status" value="2"/>
</dbReference>
<dbReference type="Gene3D" id="2.40.50.840">
    <property type="match status" value="1"/>
</dbReference>
<reference evidence="5 6" key="1">
    <citation type="submission" date="2021-08" db="EMBL/GenBank/DDBJ databases">
        <title>Comparative Genomics Analysis of the Genus Qipengyuania Reveals Extensive Genetic Diversity and Metabolic Versatility, Including the Description of Fifteen Novel Species.</title>
        <authorList>
            <person name="Liu Y."/>
        </authorList>
    </citation>
    <scope>NUCLEOTIDE SEQUENCE [LARGE SCALE GENOMIC DNA]</scope>
    <source>
        <strain evidence="5 6">YG27</strain>
    </source>
</reference>
<dbReference type="Proteomes" id="UP000782554">
    <property type="component" value="Unassembled WGS sequence"/>
</dbReference>
<accession>A0ABS7JXS2</accession>
<name>A0ABS7JXS2_9SPHN</name>
<evidence type="ECO:0000259" key="4">
    <source>
        <dbReference type="Pfam" id="PF18313"/>
    </source>
</evidence>
<evidence type="ECO:0000256" key="1">
    <source>
        <dbReference type="ARBA" id="ARBA00010982"/>
    </source>
</evidence>
<keyword evidence="3" id="KW-0012">Acyltransferase</keyword>
<comment type="caution">
    <text evidence="5">The sequence shown here is derived from an EMBL/GenBank/DDBJ whole genome shotgun (WGS) entry which is preliminary data.</text>
</comment>
<evidence type="ECO:0000256" key="3">
    <source>
        <dbReference type="ARBA" id="ARBA00023315"/>
    </source>
</evidence>
<dbReference type="RefSeq" id="WP_221603637.1">
    <property type="nucleotide sequence ID" value="NZ_JAIGNU010000003.1"/>
</dbReference>
<feature type="domain" description="Thiolase-like protein type 1 additional C-terminal" evidence="4">
    <location>
        <begin position="417"/>
        <end position="492"/>
    </location>
</feature>